<evidence type="ECO:0000313" key="20">
    <source>
        <dbReference type="EMBL" id="NXF57854.1"/>
    </source>
</evidence>
<evidence type="ECO:0000256" key="17">
    <source>
        <dbReference type="RuleBase" id="RU004070"/>
    </source>
</evidence>
<dbReference type="InterPro" id="IPR027417">
    <property type="entry name" value="P-loop_NTPase"/>
</dbReference>
<dbReference type="GO" id="GO:0003697">
    <property type="term" value="F:single-stranded DNA binding"/>
    <property type="evidence" value="ECO:0007669"/>
    <property type="project" value="TreeGrafter"/>
</dbReference>
<dbReference type="Gene3D" id="2.40.50.140">
    <property type="entry name" value="Nucleic acid-binding proteins"/>
    <property type="match status" value="1"/>
</dbReference>
<evidence type="ECO:0000256" key="8">
    <source>
        <dbReference type="ARBA" id="ARBA00022806"/>
    </source>
</evidence>
<reference evidence="20 21" key="1">
    <citation type="submission" date="2019-09" db="EMBL/GenBank/DDBJ databases">
        <title>Bird 10,000 Genomes (B10K) Project - Family phase.</title>
        <authorList>
            <person name="Zhang G."/>
        </authorList>
    </citation>
    <scope>NUCLEOTIDE SEQUENCE [LARGE SCALE GENOMIC DNA]</scope>
    <source>
        <strain evidence="20">B10K-DU-001-07</strain>
        <tissue evidence="20">Muscle</tissue>
    </source>
</reference>
<dbReference type="GO" id="GO:0005634">
    <property type="term" value="C:nucleus"/>
    <property type="evidence" value="ECO:0007669"/>
    <property type="project" value="UniProtKB-SubCell"/>
</dbReference>
<dbReference type="GO" id="GO:0017116">
    <property type="term" value="F:single-stranded DNA helicase activity"/>
    <property type="evidence" value="ECO:0007669"/>
    <property type="project" value="TreeGrafter"/>
</dbReference>
<dbReference type="InterPro" id="IPR031327">
    <property type="entry name" value="MCM"/>
</dbReference>
<comment type="subcellular location">
    <subcellularLocation>
        <location evidence="1">Nucleus</location>
    </subcellularLocation>
</comment>
<evidence type="ECO:0000256" key="2">
    <source>
        <dbReference type="ARBA" id="ARBA00008010"/>
    </source>
</evidence>
<dbReference type="Pfam" id="PF25051">
    <property type="entry name" value="WHD_MCM8"/>
    <property type="match status" value="1"/>
</dbReference>
<feature type="region of interest" description="Disordered" evidence="18">
    <location>
        <begin position="1"/>
        <end position="47"/>
    </location>
</feature>
<comment type="catalytic activity">
    <reaction evidence="16">
        <text>ATP + H2O = ADP + phosphate + H(+)</text>
        <dbReference type="Rhea" id="RHEA:13065"/>
        <dbReference type="ChEBI" id="CHEBI:15377"/>
        <dbReference type="ChEBI" id="CHEBI:15378"/>
        <dbReference type="ChEBI" id="CHEBI:30616"/>
        <dbReference type="ChEBI" id="CHEBI:43474"/>
        <dbReference type="ChEBI" id="CHEBI:456216"/>
        <dbReference type="EC" id="3.6.4.12"/>
    </reaction>
</comment>
<proteinExistence type="inferred from homology"/>
<dbReference type="FunFam" id="2.20.28.10:FF:000007">
    <property type="entry name" value="DNA helicase MCM8 isoform X1"/>
    <property type="match status" value="1"/>
</dbReference>
<evidence type="ECO:0000256" key="16">
    <source>
        <dbReference type="ARBA" id="ARBA00047995"/>
    </source>
</evidence>
<dbReference type="InterPro" id="IPR001208">
    <property type="entry name" value="MCM_dom"/>
</dbReference>
<dbReference type="GO" id="GO:0000724">
    <property type="term" value="P:double-strand break repair via homologous recombination"/>
    <property type="evidence" value="ECO:0007669"/>
    <property type="project" value="UniProtKB-ARBA"/>
</dbReference>
<dbReference type="Pfam" id="PF26065">
    <property type="entry name" value="MCM8_N"/>
    <property type="match status" value="1"/>
</dbReference>
<dbReference type="PRINTS" id="PR01657">
    <property type="entry name" value="MCMFAMILY"/>
</dbReference>
<evidence type="ECO:0000256" key="15">
    <source>
        <dbReference type="ARBA" id="ARBA00042306"/>
    </source>
</evidence>
<keyword evidence="9 17" id="KW-0067">ATP-binding</keyword>
<dbReference type="PROSITE" id="PS50051">
    <property type="entry name" value="MCM_2"/>
    <property type="match status" value="1"/>
</dbReference>
<keyword evidence="5 17" id="KW-0547">Nucleotide-binding</keyword>
<name>A0A7K8UUQ2_9STRI</name>
<dbReference type="SUPFAM" id="SSF52540">
    <property type="entry name" value="P-loop containing nucleoside triphosphate hydrolases"/>
    <property type="match status" value="1"/>
</dbReference>
<dbReference type="GO" id="GO:0006260">
    <property type="term" value="P:DNA replication"/>
    <property type="evidence" value="ECO:0007669"/>
    <property type="project" value="UniProtKB-KW"/>
</dbReference>
<feature type="domain" description="MCM C-terminal AAA(+) ATPase" evidence="19">
    <location>
        <begin position="397"/>
        <end position="604"/>
    </location>
</feature>
<dbReference type="Gene3D" id="3.40.50.300">
    <property type="entry name" value="P-loop containing nucleotide triphosphate hydrolases"/>
    <property type="match status" value="1"/>
</dbReference>
<evidence type="ECO:0000256" key="18">
    <source>
        <dbReference type="SAM" id="MobiDB-lite"/>
    </source>
</evidence>
<dbReference type="Proteomes" id="UP000542434">
    <property type="component" value="Unassembled WGS sequence"/>
</dbReference>
<evidence type="ECO:0000256" key="10">
    <source>
        <dbReference type="ARBA" id="ARBA00023125"/>
    </source>
</evidence>
<keyword evidence="21" id="KW-1185">Reference proteome</keyword>
<dbReference type="GO" id="GO:0016787">
    <property type="term" value="F:hydrolase activity"/>
    <property type="evidence" value="ECO:0007669"/>
    <property type="project" value="UniProtKB-KW"/>
</dbReference>
<dbReference type="PANTHER" id="PTHR11630:SF47">
    <property type="entry name" value="DNA HELICASE MCM8"/>
    <property type="match status" value="1"/>
</dbReference>
<dbReference type="EMBL" id="VWZC01001264">
    <property type="protein sequence ID" value="NXF57854.1"/>
    <property type="molecule type" value="Genomic_DNA"/>
</dbReference>
<dbReference type="FunFam" id="2.40.50.140:FF:000487">
    <property type="entry name" value="Minichromosome maintenance 8 homologous recombination repair factor"/>
    <property type="match status" value="1"/>
</dbReference>
<evidence type="ECO:0000256" key="13">
    <source>
        <dbReference type="ARBA" id="ARBA00023306"/>
    </source>
</evidence>
<dbReference type="Gene3D" id="2.20.28.10">
    <property type="match status" value="1"/>
</dbReference>
<evidence type="ECO:0000313" key="21">
    <source>
        <dbReference type="Proteomes" id="UP000542434"/>
    </source>
</evidence>
<keyword evidence="4" id="KW-0235">DNA replication</keyword>
<dbReference type="GO" id="GO:0005524">
    <property type="term" value="F:ATP binding"/>
    <property type="evidence" value="ECO:0007669"/>
    <property type="project" value="UniProtKB-KW"/>
</dbReference>
<evidence type="ECO:0000256" key="3">
    <source>
        <dbReference type="ARBA" id="ARBA00012551"/>
    </source>
</evidence>
<keyword evidence="12" id="KW-0539">Nucleus</keyword>
<dbReference type="InterPro" id="IPR012340">
    <property type="entry name" value="NA-bd_OB-fold"/>
</dbReference>
<dbReference type="Pfam" id="PF17855">
    <property type="entry name" value="MCM_lid"/>
    <property type="match status" value="1"/>
</dbReference>
<dbReference type="PANTHER" id="PTHR11630">
    <property type="entry name" value="DNA REPLICATION LICENSING FACTOR MCM FAMILY MEMBER"/>
    <property type="match status" value="1"/>
</dbReference>
<keyword evidence="11" id="KW-0234">DNA repair</keyword>
<evidence type="ECO:0000256" key="7">
    <source>
        <dbReference type="ARBA" id="ARBA00022801"/>
    </source>
</evidence>
<organism evidence="20 21">
    <name type="scientific">Ciccaba nigrolineata</name>
    <dbReference type="NCBI Taxonomy" id="1118524"/>
    <lineage>
        <taxon>Eukaryota</taxon>
        <taxon>Metazoa</taxon>
        <taxon>Chordata</taxon>
        <taxon>Craniata</taxon>
        <taxon>Vertebrata</taxon>
        <taxon>Euteleostomi</taxon>
        <taxon>Archelosauria</taxon>
        <taxon>Archosauria</taxon>
        <taxon>Dinosauria</taxon>
        <taxon>Saurischia</taxon>
        <taxon>Theropoda</taxon>
        <taxon>Coelurosauria</taxon>
        <taxon>Aves</taxon>
        <taxon>Neognathae</taxon>
        <taxon>Neoaves</taxon>
        <taxon>Telluraves</taxon>
        <taxon>Strigiformes</taxon>
        <taxon>Strigidae</taxon>
        <taxon>Ciccaba</taxon>
    </lineage>
</organism>
<feature type="non-terminal residue" evidence="20">
    <location>
        <position position="833"/>
    </location>
</feature>
<dbReference type="CDD" id="cd22247">
    <property type="entry name" value="MCM8_WHD"/>
    <property type="match status" value="1"/>
</dbReference>
<evidence type="ECO:0000259" key="19">
    <source>
        <dbReference type="PROSITE" id="PS50051"/>
    </source>
</evidence>
<protein>
    <recommendedName>
        <fullName evidence="14">DNA helicase MCM8</fullName>
        <ecNumber evidence="3">3.6.4.12</ecNumber>
    </recommendedName>
    <alternativeName>
        <fullName evidence="15">Minichromosome maintenance 8</fullName>
    </alternativeName>
</protein>
<dbReference type="SMART" id="SM00382">
    <property type="entry name" value="AAA"/>
    <property type="match status" value="1"/>
</dbReference>
<comment type="caution">
    <text evidence="20">The sequence shown here is derived from an EMBL/GenBank/DDBJ whole genome shotgun (WGS) entry which is preliminary data.</text>
</comment>
<dbReference type="EC" id="3.6.4.12" evidence="3"/>
<dbReference type="CDD" id="cd17759">
    <property type="entry name" value="MCM8"/>
    <property type="match status" value="1"/>
</dbReference>
<feature type="non-terminal residue" evidence="20">
    <location>
        <position position="1"/>
    </location>
</feature>
<keyword evidence="6" id="KW-0227">DNA damage</keyword>
<dbReference type="InterPro" id="IPR041562">
    <property type="entry name" value="MCM_lid"/>
</dbReference>
<evidence type="ECO:0000256" key="4">
    <source>
        <dbReference type="ARBA" id="ARBA00022705"/>
    </source>
</evidence>
<dbReference type="SMART" id="SM00350">
    <property type="entry name" value="MCM"/>
    <property type="match status" value="1"/>
</dbReference>
<evidence type="ECO:0000256" key="1">
    <source>
        <dbReference type="ARBA" id="ARBA00004123"/>
    </source>
</evidence>
<dbReference type="Pfam" id="PF00493">
    <property type="entry name" value="MCM"/>
    <property type="match status" value="1"/>
</dbReference>
<dbReference type="InterPro" id="IPR058767">
    <property type="entry name" value="MCM8_N"/>
</dbReference>
<keyword evidence="13" id="KW-0131">Cell cycle</keyword>
<keyword evidence="8 20" id="KW-0347">Helicase</keyword>
<dbReference type="AlphaFoldDB" id="A0A7K8UUQ2"/>
<dbReference type="GO" id="GO:0097362">
    <property type="term" value="C:MCM8-MCM9 complex"/>
    <property type="evidence" value="ECO:0007669"/>
    <property type="project" value="UniProtKB-ARBA"/>
</dbReference>
<dbReference type="Pfam" id="PF17207">
    <property type="entry name" value="MCM_OB"/>
    <property type="match status" value="1"/>
</dbReference>
<evidence type="ECO:0000256" key="12">
    <source>
        <dbReference type="ARBA" id="ARBA00023242"/>
    </source>
</evidence>
<dbReference type="InterPro" id="IPR003593">
    <property type="entry name" value="AAA+_ATPase"/>
</dbReference>
<evidence type="ECO:0000256" key="14">
    <source>
        <dbReference type="ARBA" id="ARBA00041084"/>
    </source>
</evidence>
<accession>A0A7K8UUQ2</accession>
<dbReference type="InterPro" id="IPR056875">
    <property type="entry name" value="MCM8/REC_WHD"/>
</dbReference>
<evidence type="ECO:0000256" key="11">
    <source>
        <dbReference type="ARBA" id="ARBA00023204"/>
    </source>
</evidence>
<feature type="compositionally biased region" description="Gly residues" evidence="18">
    <location>
        <begin position="10"/>
        <end position="32"/>
    </location>
</feature>
<keyword evidence="10 17" id="KW-0238">DNA-binding</keyword>
<evidence type="ECO:0000256" key="6">
    <source>
        <dbReference type="ARBA" id="ARBA00022763"/>
    </source>
</evidence>
<dbReference type="InterPro" id="IPR033762">
    <property type="entry name" value="MCM_OB"/>
</dbReference>
<evidence type="ECO:0000256" key="5">
    <source>
        <dbReference type="ARBA" id="ARBA00022741"/>
    </source>
</evidence>
<gene>
    <name evidence="20" type="primary">Mcm8</name>
    <name evidence="20" type="ORF">CICNIG_R12285</name>
</gene>
<evidence type="ECO:0000256" key="9">
    <source>
        <dbReference type="ARBA" id="ARBA00022840"/>
    </source>
</evidence>
<comment type="similarity">
    <text evidence="2 17">Belongs to the MCM family.</text>
</comment>
<dbReference type="SUPFAM" id="SSF50249">
    <property type="entry name" value="Nucleic acid-binding proteins"/>
    <property type="match status" value="1"/>
</dbReference>
<sequence>MSKDLRGRGCAQGRGFRGWRGGWRGGWQGRGQKGQWKRMPEPGEPTPVSRLVQSTLDQFIPYKGWKLYFSEAYADKSPFVQKTQAFEKFFMQRIEFYDKDEIERKGSILVDYKELIQDRELTKSIPNISTELRDMPQKILHCMGLAIHQVLTKDLERHAAELQVQEGLPLDGEPIINVPLIHARVYNYDPLTQLKNVRANCYGKYIALRGTVVRVSNIKPLCTKLAFVCGTCGDVQSVPLPDGKYTLPTKAKLLLLQCLIPECRGRSFTADRSSPLTTTVDWQSVKVQELMSDDQRETGRIPRTIECELVQDLVDSCVPGDTVTITGIVKVSSTEEGASKNKNDKCMFLLYIEANSVSNSKGQKPKNFDDETFQRSFMEFSLKDLYAVQEIQAEEKLFRLIVNSLCPAIYGHEIVKAGLALALFGGCQKFVDDKNRIPVRGDPHVLVVGDPGLGKSQMLQAVCNVAPRGVYVCGNTSTSSGLTVTLSRDGASGDFALEAGALVLGDQGICGIDEFDKMGNQHQALLEAMEQQSISLAKAGIVCSLPARTSIIAAANPVGGHYNKAKTVSENLKMGSALLSRFDLVFILLDTPNEDHDHLLSEHVMAIRAGRQAACSSTVVTRSNTQDRSVLEVVSDRPLLERLKISPGENFDAIPHQLLRKYVGYARQYVHPSLSPEAAQVLQEFYLELRKQNQGVDSTPITTRQLESLIRLTEARSRLELREKSTKEDAEDVIEIMKYSMLGTYSDEFGKLDFERSQHGSGMSNRSQAKRFVSALNSIAERTYNNLFDLQQLRQIAKELQIRVSDFESFIGSLNDQGYLLKKGSRVYQLQTM</sequence>
<keyword evidence="7" id="KW-0378">Hydrolase</keyword>